<dbReference type="GO" id="GO:0006357">
    <property type="term" value="P:regulation of transcription by RNA polymerase II"/>
    <property type="evidence" value="ECO:0007669"/>
    <property type="project" value="TreeGrafter"/>
</dbReference>
<dbReference type="Proteomes" id="UP000694541">
    <property type="component" value="Unplaced"/>
</dbReference>
<keyword evidence="8" id="KW-1185">Reference proteome</keyword>
<dbReference type="GO" id="GO:0005634">
    <property type="term" value="C:nucleus"/>
    <property type="evidence" value="ECO:0007669"/>
    <property type="project" value="UniProtKB-SubCell"/>
</dbReference>
<sequence length="371" mass="41080">MRPRAETDCGCAFAVRQSKELVRMRTCNSLRQTGRSICACAQAFWSFWSTRVRAAVPFLPSPFIFGASRFCHHFVVQLRLFAVVFIPPCSVRASRNNGPMAESQLAAGQGESASLGGSGVSSSESENRRRLSELRVIDLRAELKRRNLDSSGNKSVLMERLRKAIEEEGGNPDEIPVVSENIMKKTPKRSSKGRRPDEEGVEDNGLEEDSGDGQEDIEASLDNLQDIDMMDISVLDEAEIDNGNAVDCGEEYSADNILDSLSDSKENADAEVKELPDQPTEYAVGNLEASPQFSEIKEESREIPVVMVEVEDVGNSLDASSSDLTIIKELEELPLEPGTVFFVLVFLLVWGFFVCLFWFCLNLKKKKSPGH</sequence>
<dbReference type="Pfam" id="PF02037">
    <property type="entry name" value="SAP"/>
    <property type="match status" value="1"/>
</dbReference>
<keyword evidence="5" id="KW-1133">Transmembrane helix</keyword>
<keyword evidence="5" id="KW-0812">Transmembrane</keyword>
<dbReference type="PANTHER" id="PTHR15683">
    <property type="entry name" value="SCAFFOLD ATTACHMENT FACTOR B-RELATED"/>
    <property type="match status" value="1"/>
</dbReference>
<dbReference type="InterPro" id="IPR051738">
    <property type="entry name" value="SAF_Modulators"/>
</dbReference>
<comment type="subcellular location">
    <subcellularLocation>
        <location evidence="1">Nucleus</location>
    </subcellularLocation>
</comment>
<feature type="compositionally biased region" description="Low complexity" evidence="4">
    <location>
        <begin position="110"/>
        <end position="124"/>
    </location>
</feature>
<evidence type="ECO:0000313" key="8">
    <source>
        <dbReference type="Proteomes" id="UP000694541"/>
    </source>
</evidence>
<feature type="domain" description="SAP" evidence="6">
    <location>
        <begin position="131"/>
        <end position="165"/>
    </location>
</feature>
<keyword evidence="2" id="KW-0694">RNA-binding</keyword>
<dbReference type="FunFam" id="1.10.720.30:FF:000005">
    <property type="entry name" value="scaffold attachment factor B2 isoform X1"/>
    <property type="match status" value="1"/>
</dbReference>
<evidence type="ECO:0000259" key="6">
    <source>
        <dbReference type="PROSITE" id="PS50800"/>
    </source>
</evidence>
<proteinExistence type="predicted"/>
<dbReference type="SMART" id="SM00513">
    <property type="entry name" value="SAP"/>
    <property type="match status" value="1"/>
</dbReference>
<reference evidence="7" key="1">
    <citation type="submission" date="2025-08" db="UniProtKB">
        <authorList>
            <consortium name="Ensembl"/>
        </authorList>
    </citation>
    <scope>IDENTIFICATION</scope>
</reference>
<dbReference type="PANTHER" id="PTHR15683:SF6">
    <property type="entry name" value="SCAFFOLD ATTACHMENT FACTOR B1"/>
    <property type="match status" value="1"/>
</dbReference>
<accession>A0A8B9MWF5</accession>
<dbReference type="AlphaFoldDB" id="A0A8B9MWF5"/>
<organism evidence="7 8">
    <name type="scientific">Accipiter nisus</name>
    <name type="common">Eurasian sparrowhawk</name>
    <dbReference type="NCBI Taxonomy" id="211598"/>
    <lineage>
        <taxon>Eukaryota</taxon>
        <taxon>Metazoa</taxon>
        <taxon>Chordata</taxon>
        <taxon>Craniata</taxon>
        <taxon>Vertebrata</taxon>
        <taxon>Euteleostomi</taxon>
        <taxon>Archelosauria</taxon>
        <taxon>Archosauria</taxon>
        <taxon>Dinosauria</taxon>
        <taxon>Saurischia</taxon>
        <taxon>Theropoda</taxon>
        <taxon>Coelurosauria</taxon>
        <taxon>Aves</taxon>
        <taxon>Neognathae</taxon>
        <taxon>Neoaves</taxon>
        <taxon>Telluraves</taxon>
        <taxon>Accipitrimorphae</taxon>
        <taxon>Accipitriformes</taxon>
        <taxon>Accipitridae</taxon>
        <taxon>Accipitrinae</taxon>
        <taxon>Accipiter</taxon>
    </lineage>
</organism>
<dbReference type="Ensembl" id="ENSANIT00000014192.1">
    <property type="protein sequence ID" value="ENSANIP00000013715.1"/>
    <property type="gene ID" value="ENSANIG00000009305.1"/>
</dbReference>
<evidence type="ECO:0000256" key="5">
    <source>
        <dbReference type="SAM" id="Phobius"/>
    </source>
</evidence>
<dbReference type="PROSITE" id="PS50800">
    <property type="entry name" value="SAP"/>
    <property type="match status" value="1"/>
</dbReference>
<keyword evidence="5" id="KW-0472">Membrane</keyword>
<evidence type="ECO:0000256" key="1">
    <source>
        <dbReference type="ARBA" id="ARBA00004123"/>
    </source>
</evidence>
<protein>
    <recommendedName>
        <fullName evidence="6">SAP domain-containing protein</fullName>
    </recommendedName>
</protein>
<feature type="region of interest" description="Disordered" evidence="4">
    <location>
        <begin position="168"/>
        <end position="214"/>
    </location>
</feature>
<name>A0A8B9MWF5_9AVES</name>
<dbReference type="GO" id="GO:0043565">
    <property type="term" value="F:sequence-specific DNA binding"/>
    <property type="evidence" value="ECO:0007669"/>
    <property type="project" value="TreeGrafter"/>
</dbReference>
<dbReference type="GO" id="GO:0003723">
    <property type="term" value="F:RNA binding"/>
    <property type="evidence" value="ECO:0007669"/>
    <property type="project" value="UniProtKB-KW"/>
</dbReference>
<reference evidence="7" key="2">
    <citation type="submission" date="2025-09" db="UniProtKB">
        <authorList>
            <consortium name="Ensembl"/>
        </authorList>
    </citation>
    <scope>IDENTIFICATION</scope>
</reference>
<feature type="compositionally biased region" description="Acidic residues" evidence="4">
    <location>
        <begin position="199"/>
        <end position="214"/>
    </location>
</feature>
<evidence type="ECO:0000256" key="3">
    <source>
        <dbReference type="ARBA" id="ARBA00023242"/>
    </source>
</evidence>
<feature type="transmembrane region" description="Helical" evidence="5">
    <location>
        <begin position="340"/>
        <end position="361"/>
    </location>
</feature>
<evidence type="ECO:0000256" key="2">
    <source>
        <dbReference type="ARBA" id="ARBA00022884"/>
    </source>
</evidence>
<keyword evidence="3" id="KW-0539">Nucleus</keyword>
<dbReference type="GO" id="GO:0050684">
    <property type="term" value="P:regulation of mRNA processing"/>
    <property type="evidence" value="ECO:0007669"/>
    <property type="project" value="TreeGrafter"/>
</dbReference>
<evidence type="ECO:0000256" key="4">
    <source>
        <dbReference type="SAM" id="MobiDB-lite"/>
    </source>
</evidence>
<dbReference type="Gene3D" id="1.10.720.30">
    <property type="entry name" value="SAP domain"/>
    <property type="match status" value="1"/>
</dbReference>
<feature type="region of interest" description="Disordered" evidence="4">
    <location>
        <begin position="100"/>
        <end position="127"/>
    </location>
</feature>
<dbReference type="InterPro" id="IPR036361">
    <property type="entry name" value="SAP_dom_sf"/>
</dbReference>
<dbReference type="SUPFAM" id="SSF68906">
    <property type="entry name" value="SAP domain"/>
    <property type="match status" value="1"/>
</dbReference>
<evidence type="ECO:0000313" key="7">
    <source>
        <dbReference type="Ensembl" id="ENSANIP00000013715.1"/>
    </source>
</evidence>
<dbReference type="InterPro" id="IPR003034">
    <property type="entry name" value="SAP_dom"/>
</dbReference>